<dbReference type="Proteomes" id="UP001165679">
    <property type="component" value="Unassembled WGS sequence"/>
</dbReference>
<keyword evidence="2" id="KW-0812">Transmembrane</keyword>
<dbReference type="InterPro" id="IPR005325">
    <property type="entry name" value="DUF308_memb"/>
</dbReference>
<feature type="transmembrane region" description="Helical" evidence="2">
    <location>
        <begin position="121"/>
        <end position="145"/>
    </location>
</feature>
<dbReference type="GO" id="GO:0005886">
    <property type="term" value="C:plasma membrane"/>
    <property type="evidence" value="ECO:0007669"/>
    <property type="project" value="TreeGrafter"/>
</dbReference>
<feature type="transmembrane region" description="Helical" evidence="2">
    <location>
        <begin position="152"/>
        <end position="173"/>
    </location>
</feature>
<keyword evidence="2" id="KW-0472">Membrane</keyword>
<protein>
    <submittedName>
        <fullName evidence="3">HdeD family acid-resistance protein</fullName>
    </submittedName>
</protein>
<feature type="transmembrane region" description="Helical" evidence="2">
    <location>
        <begin position="64"/>
        <end position="85"/>
    </location>
</feature>
<reference evidence="3" key="1">
    <citation type="submission" date="2022-09" db="EMBL/GenBank/DDBJ databases">
        <title>Rhodovastum sp. nov. RN2-1 isolated from soil in Seongnam, South Korea.</title>
        <authorList>
            <person name="Le N.T."/>
        </authorList>
    </citation>
    <scope>NUCLEOTIDE SEQUENCE</scope>
    <source>
        <strain evidence="3">RN2-1</strain>
    </source>
</reference>
<feature type="compositionally biased region" description="Low complexity" evidence="1">
    <location>
        <begin position="1"/>
        <end position="16"/>
    </location>
</feature>
<accession>A0AA41YJS7</accession>
<feature type="transmembrane region" description="Helical" evidence="2">
    <location>
        <begin position="179"/>
        <end position="199"/>
    </location>
</feature>
<dbReference type="PANTHER" id="PTHR34989:SF1">
    <property type="entry name" value="PROTEIN HDED"/>
    <property type="match status" value="1"/>
</dbReference>
<sequence length="216" mass="22422">MENDMGSDTSSGGTTTPPQASPDAASSDVMSAQLAGNWWAIALRGVVAILFGLVALFVPGAVMLSLALLFAAYLLVDGIFSIVAAVRSARSHERWGLLLLEGILNLVVGLIAAFFPASAVLAFVLVTAAWALLTGGLMLGAAFRLHVSHGRWWLALGGIVSILWGVVLVIAPLSGAIVLTWWLGGYAIVFGIILLVLAFRLRAQHGASSPTAGYAA</sequence>
<feature type="transmembrane region" description="Helical" evidence="2">
    <location>
        <begin position="97"/>
        <end position="115"/>
    </location>
</feature>
<proteinExistence type="predicted"/>
<gene>
    <name evidence="3" type="ORF">OL599_00845</name>
</gene>
<evidence type="ECO:0000313" key="3">
    <source>
        <dbReference type="EMBL" id="MCW3473113.1"/>
    </source>
</evidence>
<dbReference type="PANTHER" id="PTHR34989">
    <property type="entry name" value="PROTEIN HDED"/>
    <property type="match status" value="1"/>
</dbReference>
<organism evidence="3 4">
    <name type="scientific">Limobrevibacterium gyesilva</name>
    <dbReference type="NCBI Taxonomy" id="2991712"/>
    <lineage>
        <taxon>Bacteria</taxon>
        <taxon>Pseudomonadati</taxon>
        <taxon>Pseudomonadota</taxon>
        <taxon>Alphaproteobacteria</taxon>
        <taxon>Acetobacterales</taxon>
        <taxon>Acetobacteraceae</taxon>
        <taxon>Limobrevibacterium</taxon>
    </lineage>
</organism>
<dbReference type="RefSeq" id="WP_264711693.1">
    <property type="nucleotide sequence ID" value="NZ_JAPDNT010000001.1"/>
</dbReference>
<dbReference type="AlphaFoldDB" id="A0AA41YJS7"/>
<dbReference type="EMBL" id="JAPDNT010000001">
    <property type="protein sequence ID" value="MCW3473113.1"/>
    <property type="molecule type" value="Genomic_DNA"/>
</dbReference>
<reference evidence="3" key="2">
    <citation type="submission" date="2022-10" db="EMBL/GenBank/DDBJ databases">
        <authorList>
            <person name="Trinh H.N."/>
        </authorList>
    </citation>
    <scope>NUCLEOTIDE SEQUENCE</scope>
    <source>
        <strain evidence="3">RN2-1</strain>
    </source>
</reference>
<name>A0AA41YJS7_9PROT</name>
<dbReference type="InterPro" id="IPR052712">
    <property type="entry name" value="Acid_resist_chaperone_HdeD"/>
</dbReference>
<evidence type="ECO:0000256" key="1">
    <source>
        <dbReference type="SAM" id="MobiDB-lite"/>
    </source>
</evidence>
<evidence type="ECO:0000313" key="4">
    <source>
        <dbReference type="Proteomes" id="UP001165679"/>
    </source>
</evidence>
<comment type="caution">
    <text evidence="3">The sequence shown here is derived from an EMBL/GenBank/DDBJ whole genome shotgun (WGS) entry which is preliminary data.</text>
</comment>
<feature type="region of interest" description="Disordered" evidence="1">
    <location>
        <begin position="1"/>
        <end position="25"/>
    </location>
</feature>
<keyword evidence="2" id="KW-1133">Transmembrane helix</keyword>
<evidence type="ECO:0000256" key="2">
    <source>
        <dbReference type="SAM" id="Phobius"/>
    </source>
</evidence>
<dbReference type="Pfam" id="PF03729">
    <property type="entry name" value="DUF308"/>
    <property type="match status" value="2"/>
</dbReference>
<feature type="transmembrane region" description="Helical" evidence="2">
    <location>
        <begin position="38"/>
        <end position="58"/>
    </location>
</feature>
<keyword evidence="4" id="KW-1185">Reference proteome</keyword>